<dbReference type="SMART" id="SM00235">
    <property type="entry name" value="ZnMc"/>
    <property type="match status" value="1"/>
</dbReference>
<feature type="binding site" evidence="8">
    <location>
        <position position="130"/>
    </location>
    <ligand>
        <name>Zn(2+)</name>
        <dbReference type="ChEBI" id="CHEBI:29105"/>
        <note>catalytic</note>
    </ligand>
</feature>
<protein>
    <recommendedName>
        <fullName evidence="9">Metalloendopeptidase</fullName>
        <ecNumber evidence="9">3.4.24.-</ecNumber>
    </recommendedName>
</protein>
<accession>A0AAD1SQ28</accession>
<comment type="cofactor">
    <cofactor evidence="8 9">
        <name>Zn(2+)</name>
        <dbReference type="ChEBI" id="CHEBI:29105"/>
    </cofactor>
    <text evidence="8 9">Binds 1 zinc ion per subunit.</text>
</comment>
<dbReference type="Proteomes" id="UP001295444">
    <property type="component" value="Chromosome 07"/>
</dbReference>
<keyword evidence="2 8" id="KW-0479">Metal-binding</keyword>
<evidence type="ECO:0000256" key="7">
    <source>
        <dbReference type="PROSITE-ProRule" id="PRU00059"/>
    </source>
</evidence>
<reference evidence="12" key="1">
    <citation type="submission" date="2022-03" db="EMBL/GenBank/DDBJ databases">
        <authorList>
            <person name="Alioto T."/>
            <person name="Alioto T."/>
            <person name="Gomez Garrido J."/>
        </authorList>
    </citation>
    <scope>NUCLEOTIDE SEQUENCE</scope>
</reference>
<evidence type="ECO:0000259" key="11">
    <source>
        <dbReference type="PROSITE" id="PS51864"/>
    </source>
</evidence>
<dbReference type="FunFam" id="2.60.120.290:FF:000013">
    <property type="entry name" value="Membrane frizzled-related protein"/>
    <property type="match status" value="1"/>
</dbReference>
<keyword evidence="1 8" id="KW-0645">Protease</keyword>
<dbReference type="InterPro" id="IPR000859">
    <property type="entry name" value="CUB_dom"/>
</dbReference>
<dbReference type="SMART" id="SM00042">
    <property type="entry name" value="CUB"/>
    <property type="match status" value="1"/>
</dbReference>
<dbReference type="PANTHER" id="PTHR10127:SF896">
    <property type="entry name" value="METALLOENDOPEPTIDASE"/>
    <property type="match status" value="1"/>
</dbReference>
<keyword evidence="4 8" id="KW-0862">Zinc</keyword>
<feature type="binding site" evidence="8">
    <location>
        <position position="126"/>
    </location>
    <ligand>
        <name>Zn(2+)</name>
        <dbReference type="ChEBI" id="CHEBI:29105"/>
        <note>catalytic</note>
    </ligand>
</feature>
<keyword evidence="5 8" id="KW-0482">Metalloprotease</keyword>
<proteinExistence type="predicted"/>
<evidence type="ECO:0000256" key="9">
    <source>
        <dbReference type="RuleBase" id="RU361183"/>
    </source>
</evidence>
<dbReference type="SUPFAM" id="SSF49854">
    <property type="entry name" value="Spermadhesin, CUB domain"/>
    <property type="match status" value="1"/>
</dbReference>
<dbReference type="GO" id="GO:0006508">
    <property type="term" value="P:proteolysis"/>
    <property type="evidence" value="ECO:0007669"/>
    <property type="project" value="UniProtKB-KW"/>
</dbReference>
<dbReference type="EMBL" id="OW240918">
    <property type="protein sequence ID" value="CAH2307439.1"/>
    <property type="molecule type" value="Genomic_DNA"/>
</dbReference>
<dbReference type="PANTHER" id="PTHR10127">
    <property type="entry name" value="DISCOIDIN, CUB, EGF, LAMININ , AND ZINC METALLOPROTEASE DOMAIN CONTAINING"/>
    <property type="match status" value="1"/>
</dbReference>
<dbReference type="GO" id="GO:0008270">
    <property type="term" value="F:zinc ion binding"/>
    <property type="evidence" value="ECO:0007669"/>
    <property type="project" value="UniProtKB-UniRule"/>
</dbReference>
<dbReference type="Pfam" id="PF01400">
    <property type="entry name" value="Astacin"/>
    <property type="match status" value="1"/>
</dbReference>
<comment type="caution">
    <text evidence="7">Lacks conserved residue(s) required for the propagation of feature annotation.</text>
</comment>
<evidence type="ECO:0000256" key="6">
    <source>
        <dbReference type="ARBA" id="ARBA00023157"/>
    </source>
</evidence>
<dbReference type="GO" id="GO:0004222">
    <property type="term" value="F:metalloendopeptidase activity"/>
    <property type="evidence" value="ECO:0007669"/>
    <property type="project" value="UniProtKB-UniRule"/>
</dbReference>
<gene>
    <name evidence="12" type="ORF">PECUL_23A012931</name>
</gene>
<feature type="domain" description="Peptidase M12A" evidence="11">
    <location>
        <begin position="22"/>
        <end position="228"/>
    </location>
</feature>
<dbReference type="InterPro" id="IPR001506">
    <property type="entry name" value="Peptidase_M12A"/>
</dbReference>
<dbReference type="Gene3D" id="2.60.120.290">
    <property type="entry name" value="Spermadhesin, CUB domain"/>
    <property type="match status" value="1"/>
</dbReference>
<evidence type="ECO:0000313" key="12">
    <source>
        <dbReference type="EMBL" id="CAH2307439.1"/>
    </source>
</evidence>
<dbReference type="InterPro" id="IPR006026">
    <property type="entry name" value="Peptidase_Metallo"/>
</dbReference>
<feature type="active site" evidence="8">
    <location>
        <position position="127"/>
    </location>
</feature>
<evidence type="ECO:0000259" key="10">
    <source>
        <dbReference type="PROSITE" id="PS01180"/>
    </source>
</evidence>
<keyword evidence="6" id="KW-1015">Disulfide bond</keyword>
<dbReference type="InterPro" id="IPR024079">
    <property type="entry name" value="MetalloPept_cat_dom_sf"/>
</dbReference>
<dbReference type="Pfam" id="PF00431">
    <property type="entry name" value="CUB"/>
    <property type="match status" value="1"/>
</dbReference>
<dbReference type="PRINTS" id="PR00480">
    <property type="entry name" value="ASTACIN"/>
</dbReference>
<keyword evidence="13" id="KW-1185">Reference proteome</keyword>
<dbReference type="PROSITE" id="PS51864">
    <property type="entry name" value="ASTACIN"/>
    <property type="match status" value="1"/>
</dbReference>
<evidence type="ECO:0000256" key="2">
    <source>
        <dbReference type="ARBA" id="ARBA00022723"/>
    </source>
</evidence>
<organism evidence="12 13">
    <name type="scientific">Pelobates cultripes</name>
    <name type="common">Western spadefoot toad</name>
    <dbReference type="NCBI Taxonomy" id="61616"/>
    <lineage>
        <taxon>Eukaryota</taxon>
        <taxon>Metazoa</taxon>
        <taxon>Chordata</taxon>
        <taxon>Craniata</taxon>
        <taxon>Vertebrata</taxon>
        <taxon>Euteleostomi</taxon>
        <taxon>Amphibia</taxon>
        <taxon>Batrachia</taxon>
        <taxon>Anura</taxon>
        <taxon>Pelobatoidea</taxon>
        <taxon>Pelobatidae</taxon>
        <taxon>Pelobates</taxon>
    </lineage>
</organism>
<evidence type="ECO:0000313" key="13">
    <source>
        <dbReference type="Proteomes" id="UP001295444"/>
    </source>
</evidence>
<name>A0AAD1SQ28_PELCU</name>
<dbReference type="CDD" id="cd00041">
    <property type="entry name" value="CUB"/>
    <property type="match status" value="1"/>
</dbReference>
<keyword evidence="3 8" id="KW-0378">Hydrolase</keyword>
<evidence type="ECO:0000256" key="1">
    <source>
        <dbReference type="ARBA" id="ARBA00022670"/>
    </source>
</evidence>
<dbReference type="SUPFAM" id="SSF55486">
    <property type="entry name" value="Metalloproteases ('zincins'), catalytic domain"/>
    <property type="match status" value="1"/>
</dbReference>
<dbReference type="AlphaFoldDB" id="A0AAD1SQ28"/>
<evidence type="ECO:0000256" key="4">
    <source>
        <dbReference type="ARBA" id="ARBA00022833"/>
    </source>
</evidence>
<dbReference type="PROSITE" id="PS01180">
    <property type="entry name" value="CUB"/>
    <property type="match status" value="1"/>
</dbReference>
<dbReference type="Gene3D" id="3.40.390.10">
    <property type="entry name" value="Collagenase (Catalytic Domain)"/>
    <property type="match status" value="1"/>
</dbReference>
<dbReference type="EC" id="3.4.24.-" evidence="9"/>
<feature type="binding site" evidence="8">
    <location>
        <position position="136"/>
    </location>
    <ligand>
        <name>Zn(2+)</name>
        <dbReference type="ChEBI" id="CHEBI:29105"/>
        <note>catalytic</note>
    </ligand>
</feature>
<evidence type="ECO:0000256" key="5">
    <source>
        <dbReference type="ARBA" id="ARBA00023049"/>
    </source>
</evidence>
<dbReference type="InterPro" id="IPR035914">
    <property type="entry name" value="Sperma_CUB_dom_sf"/>
</dbReference>
<feature type="domain" description="CUB" evidence="10">
    <location>
        <begin position="229"/>
        <end position="340"/>
    </location>
</feature>
<evidence type="ECO:0000256" key="3">
    <source>
        <dbReference type="ARBA" id="ARBA00022801"/>
    </source>
</evidence>
<sequence>MYEANKGRSFLDPRHIITHLDVAVRLGRTKRCQNGICLWPKSQDGNVYVPYKTSSSFQFMDLAYLGASFSELEGSTCVRFIPQTTETDYISFENLQGCWSSIGCVGGAQTVSLGKPGCMWTGIMTHEIMHALGLHHEHVRMDRSQYINVLWQNILSDYKSNFEESFTLNLNLSSYDYGSLMHYEGTAFSIDGISPTIVAIPYNNVSFGQRSEMSQLDIVKINTLYNCSCGGNFTAASAIITSPNYPKNYPSSAYCVWNITTTAPFSVTFTYFDIENAINCEFDSVKIYRGPSPSKMYLMDSHCGQTLPRQLLFYTNSVQIVLTTDDSVQNRGFRLVYQKV</sequence>
<evidence type="ECO:0000256" key="8">
    <source>
        <dbReference type="PROSITE-ProRule" id="PRU01211"/>
    </source>
</evidence>